<proteinExistence type="predicted"/>
<dbReference type="EMBL" id="AP035768">
    <property type="protein sequence ID" value="BFO17330.1"/>
    <property type="molecule type" value="Genomic_DNA"/>
</dbReference>
<organism evidence="1">
    <name type="scientific">Streptomyces haneummycinicus</name>
    <dbReference type="NCBI Taxonomy" id="3074435"/>
    <lineage>
        <taxon>Bacteria</taxon>
        <taxon>Bacillati</taxon>
        <taxon>Actinomycetota</taxon>
        <taxon>Actinomycetes</taxon>
        <taxon>Kitasatosporales</taxon>
        <taxon>Streptomycetaceae</taxon>
        <taxon>Streptomyces</taxon>
    </lineage>
</organism>
<reference evidence="1" key="1">
    <citation type="submission" date="2024-06" db="EMBL/GenBank/DDBJ databases">
        <authorList>
            <consortium name="consrtm"/>
            <person name="Uemura M."/>
            <person name="Terahara T."/>
        </authorList>
    </citation>
    <scope>NUCLEOTIDE SEQUENCE</scope>
    <source>
        <strain evidence="1">KM77-8</strain>
    </source>
</reference>
<gene>
    <name evidence="1" type="ORF">SHKM778_37180</name>
</gene>
<evidence type="ECO:0000313" key="1">
    <source>
        <dbReference type="EMBL" id="BFO17330.1"/>
    </source>
</evidence>
<dbReference type="AlphaFoldDB" id="A0AAT9HJ44"/>
<protein>
    <recommendedName>
        <fullName evidence="2">Sugar ABC transporter substrate-binding protein</fullName>
    </recommendedName>
</protein>
<sequence>MENYQAFLDGNQRLAMKIEPPHAQQLYSVLDGVVSAVLTKEDADIDQLLGDASGKIDGILARG</sequence>
<name>A0AAT9HJ44_9ACTN</name>
<evidence type="ECO:0008006" key="2">
    <source>
        <dbReference type="Google" id="ProtNLM"/>
    </source>
</evidence>
<reference evidence="1" key="2">
    <citation type="submission" date="2024-07" db="EMBL/GenBank/DDBJ databases">
        <title>Streptomyces haneummycinica sp. nov., a new antibiotic-producing actinobacterium isolated from marine sediment.</title>
        <authorList>
            <person name="Uemura M."/>
            <person name="Hamada M."/>
            <person name="Hirano S."/>
            <person name="Kobayashi K."/>
            <person name="Ohshiro T."/>
            <person name="Kobayashi T."/>
            <person name="Terahara T."/>
        </authorList>
    </citation>
    <scope>NUCLEOTIDE SEQUENCE</scope>
    <source>
        <strain evidence="1">KM77-8</strain>
    </source>
</reference>
<accession>A0AAT9HJ44</accession>